<feature type="compositionally biased region" description="Low complexity" evidence="1">
    <location>
        <begin position="1"/>
        <end position="12"/>
    </location>
</feature>
<protein>
    <submittedName>
        <fullName evidence="2">Uncharacterized protein</fullName>
    </submittedName>
</protein>
<evidence type="ECO:0000313" key="2">
    <source>
        <dbReference type="EMBL" id="KAL2072843.1"/>
    </source>
</evidence>
<reference evidence="2 3" key="1">
    <citation type="journal article" date="2024" name="Commun. Biol.">
        <title>Comparative genomic analysis of thermophilic fungi reveals convergent evolutionary adaptations and gene losses.</title>
        <authorList>
            <person name="Steindorff A.S."/>
            <person name="Aguilar-Pontes M.V."/>
            <person name="Robinson A.J."/>
            <person name="Andreopoulos B."/>
            <person name="LaButti K."/>
            <person name="Kuo A."/>
            <person name="Mondo S."/>
            <person name="Riley R."/>
            <person name="Otillar R."/>
            <person name="Haridas S."/>
            <person name="Lipzen A."/>
            <person name="Grimwood J."/>
            <person name="Schmutz J."/>
            <person name="Clum A."/>
            <person name="Reid I.D."/>
            <person name="Moisan M.C."/>
            <person name="Butler G."/>
            <person name="Nguyen T.T.M."/>
            <person name="Dewar K."/>
            <person name="Conant G."/>
            <person name="Drula E."/>
            <person name="Henrissat B."/>
            <person name="Hansel C."/>
            <person name="Singer S."/>
            <person name="Hutchinson M.I."/>
            <person name="de Vries R.P."/>
            <person name="Natvig D.O."/>
            <person name="Powell A.J."/>
            <person name="Tsang A."/>
            <person name="Grigoriev I.V."/>
        </authorList>
    </citation>
    <scope>NUCLEOTIDE SEQUENCE [LARGE SCALE GENOMIC DNA]</scope>
    <source>
        <strain evidence="2 3">CBS 494.80</strain>
    </source>
</reference>
<evidence type="ECO:0000256" key="1">
    <source>
        <dbReference type="SAM" id="MobiDB-lite"/>
    </source>
</evidence>
<feature type="region of interest" description="Disordered" evidence="1">
    <location>
        <begin position="1"/>
        <end position="107"/>
    </location>
</feature>
<keyword evidence="3" id="KW-1185">Reference proteome</keyword>
<gene>
    <name evidence="2" type="ORF">VTL71DRAFT_12186</name>
</gene>
<name>A0ABR4CS60_9HELO</name>
<evidence type="ECO:0000313" key="3">
    <source>
        <dbReference type="Proteomes" id="UP001595075"/>
    </source>
</evidence>
<dbReference type="Proteomes" id="UP001595075">
    <property type="component" value="Unassembled WGS sequence"/>
</dbReference>
<sequence>MAPSKPTSSSTKETIKNVAPAPTEGDTDGSGLAPGKGEEVGEGKEKEKGGNGGKGGEKKTLRQIAMDKLDENPSQLGDPISLKAETSASEPTDQDRGAKGGSGKSKL</sequence>
<proteinExistence type="predicted"/>
<dbReference type="EMBL" id="JAZHXI010000004">
    <property type="protein sequence ID" value="KAL2072843.1"/>
    <property type="molecule type" value="Genomic_DNA"/>
</dbReference>
<feature type="compositionally biased region" description="Basic and acidic residues" evidence="1">
    <location>
        <begin position="36"/>
        <end position="71"/>
    </location>
</feature>
<accession>A0ABR4CS60</accession>
<organism evidence="2 3">
    <name type="scientific">Oculimacula yallundae</name>
    <dbReference type="NCBI Taxonomy" id="86028"/>
    <lineage>
        <taxon>Eukaryota</taxon>
        <taxon>Fungi</taxon>
        <taxon>Dikarya</taxon>
        <taxon>Ascomycota</taxon>
        <taxon>Pezizomycotina</taxon>
        <taxon>Leotiomycetes</taxon>
        <taxon>Helotiales</taxon>
        <taxon>Ploettnerulaceae</taxon>
        <taxon>Oculimacula</taxon>
    </lineage>
</organism>
<comment type="caution">
    <text evidence="2">The sequence shown here is derived from an EMBL/GenBank/DDBJ whole genome shotgun (WGS) entry which is preliminary data.</text>
</comment>